<evidence type="ECO:0000313" key="7">
    <source>
        <dbReference type="EMBL" id="KDR83506.1"/>
    </source>
</evidence>
<dbReference type="EMBL" id="KL142368">
    <property type="protein sequence ID" value="KDR83506.1"/>
    <property type="molecule type" value="Genomic_DNA"/>
</dbReference>
<evidence type="ECO:0000259" key="6">
    <source>
        <dbReference type="PROSITE" id="PS50011"/>
    </source>
</evidence>
<dbReference type="InterPro" id="IPR050339">
    <property type="entry name" value="CC_SR_Kinase"/>
</dbReference>
<keyword evidence="2" id="KW-0547">Nucleotide-binding</keyword>
<dbReference type="CDD" id="cd00180">
    <property type="entry name" value="PKc"/>
    <property type="match status" value="1"/>
</dbReference>
<dbReference type="PANTHER" id="PTHR11042">
    <property type="entry name" value="EUKARYOTIC TRANSLATION INITIATION FACTOR 2-ALPHA KINASE EIF2-ALPHA KINASE -RELATED"/>
    <property type="match status" value="1"/>
</dbReference>
<dbReference type="GO" id="GO:0004672">
    <property type="term" value="F:protein kinase activity"/>
    <property type="evidence" value="ECO:0007669"/>
    <property type="project" value="InterPro"/>
</dbReference>
<dbReference type="Gene3D" id="1.10.510.10">
    <property type="entry name" value="Transferase(Phosphotransferase) domain 1"/>
    <property type="match status" value="1"/>
</dbReference>
<evidence type="ECO:0000256" key="2">
    <source>
        <dbReference type="ARBA" id="ARBA00022741"/>
    </source>
</evidence>
<dbReference type="SMART" id="SM00220">
    <property type="entry name" value="S_TKc"/>
    <property type="match status" value="1"/>
</dbReference>
<accession>A0A067TK53</accession>
<dbReference type="SUPFAM" id="SSF56112">
    <property type="entry name" value="Protein kinase-like (PK-like)"/>
    <property type="match status" value="1"/>
</dbReference>
<proteinExistence type="inferred from homology"/>
<dbReference type="PROSITE" id="PS50011">
    <property type="entry name" value="PROTEIN_KINASE_DOM"/>
    <property type="match status" value="1"/>
</dbReference>
<dbReference type="GO" id="GO:0005524">
    <property type="term" value="F:ATP binding"/>
    <property type="evidence" value="ECO:0007669"/>
    <property type="project" value="UniProtKB-KW"/>
</dbReference>
<gene>
    <name evidence="7" type="ORF">GALMADRAFT_132948</name>
</gene>
<dbReference type="Proteomes" id="UP000027222">
    <property type="component" value="Unassembled WGS sequence"/>
</dbReference>
<sequence>MKVTLRNAFQRPWSIKPTTYLECCCSSKSSDRLPLSSASPVSSSSTLSYVTDPSLSEADFTASHTPTWELEFLCSGGYGRVYSTNIHFNDGGPPLPAVMKVVQLNKHAPNFIWQARAEIEAMKRIRRSPHPFLVDQPAGMEDEELTWWCGENASLYMLLNLYYTDLNAIKCYWSEIRGMPRKYIKNMIYELVSGLNHIHSLGIIHGDIKPSNIFVDSCGHCRIGDFGGSMALSTQAPVDGRYFCANFPVSMTPSFQPPETIFPANGSCYVFNESADFWSLGITIWDVVFPRCEAVQDLQKFADPRDRGAYSEKVTYLIKEMERDTAERWPPTFVREFTLKCCKILPQDRFTGAAAAEHVVRWNWNRPHESRTLFNINSCRNFHG</sequence>
<dbReference type="InterPro" id="IPR008271">
    <property type="entry name" value="Ser/Thr_kinase_AS"/>
</dbReference>
<dbReference type="InterPro" id="IPR000719">
    <property type="entry name" value="Prot_kinase_dom"/>
</dbReference>
<feature type="domain" description="Protein kinase" evidence="6">
    <location>
        <begin position="67"/>
        <end position="361"/>
    </location>
</feature>
<keyword evidence="4" id="KW-0067">ATP-binding</keyword>
<keyword evidence="1" id="KW-0808">Transferase</keyword>
<organism evidence="7 8">
    <name type="scientific">Galerina marginata (strain CBS 339.88)</name>
    <dbReference type="NCBI Taxonomy" id="685588"/>
    <lineage>
        <taxon>Eukaryota</taxon>
        <taxon>Fungi</taxon>
        <taxon>Dikarya</taxon>
        <taxon>Basidiomycota</taxon>
        <taxon>Agaricomycotina</taxon>
        <taxon>Agaricomycetes</taxon>
        <taxon>Agaricomycetidae</taxon>
        <taxon>Agaricales</taxon>
        <taxon>Agaricineae</taxon>
        <taxon>Strophariaceae</taxon>
        <taxon>Galerina</taxon>
    </lineage>
</organism>
<evidence type="ECO:0000313" key="8">
    <source>
        <dbReference type="Proteomes" id="UP000027222"/>
    </source>
</evidence>
<evidence type="ECO:0000256" key="3">
    <source>
        <dbReference type="ARBA" id="ARBA00022777"/>
    </source>
</evidence>
<name>A0A067TK53_GALM3</name>
<evidence type="ECO:0000256" key="5">
    <source>
        <dbReference type="ARBA" id="ARBA00037982"/>
    </source>
</evidence>
<comment type="similarity">
    <text evidence="5">Belongs to the protein kinase superfamily. Ser/Thr protein kinase family. GCN2 subfamily.</text>
</comment>
<dbReference type="GO" id="GO:0005737">
    <property type="term" value="C:cytoplasm"/>
    <property type="evidence" value="ECO:0007669"/>
    <property type="project" value="TreeGrafter"/>
</dbReference>
<dbReference type="STRING" id="685588.A0A067TK53"/>
<dbReference type="Pfam" id="PF00069">
    <property type="entry name" value="Pkinase"/>
    <property type="match status" value="1"/>
</dbReference>
<dbReference type="OrthoDB" id="10252171at2759"/>
<evidence type="ECO:0000256" key="1">
    <source>
        <dbReference type="ARBA" id="ARBA00022679"/>
    </source>
</evidence>
<keyword evidence="3" id="KW-0418">Kinase</keyword>
<dbReference type="GO" id="GO:0005634">
    <property type="term" value="C:nucleus"/>
    <property type="evidence" value="ECO:0007669"/>
    <property type="project" value="TreeGrafter"/>
</dbReference>
<protein>
    <recommendedName>
        <fullName evidence="6">Protein kinase domain-containing protein</fullName>
    </recommendedName>
</protein>
<dbReference type="AlphaFoldDB" id="A0A067TK53"/>
<dbReference type="InterPro" id="IPR011009">
    <property type="entry name" value="Kinase-like_dom_sf"/>
</dbReference>
<dbReference type="HOGENOM" id="CLU_719704_0_0_1"/>
<evidence type="ECO:0000256" key="4">
    <source>
        <dbReference type="ARBA" id="ARBA00022840"/>
    </source>
</evidence>
<keyword evidence="8" id="KW-1185">Reference proteome</keyword>
<reference evidence="8" key="1">
    <citation type="journal article" date="2014" name="Proc. Natl. Acad. Sci. U.S.A.">
        <title>Extensive sampling of basidiomycete genomes demonstrates inadequacy of the white-rot/brown-rot paradigm for wood decay fungi.</title>
        <authorList>
            <person name="Riley R."/>
            <person name="Salamov A.A."/>
            <person name="Brown D.W."/>
            <person name="Nagy L.G."/>
            <person name="Floudas D."/>
            <person name="Held B.W."/>
            <person name="Levasseur A."/>
            <person name="Lombard V."/>
            <person name="Morin E."/>
            <person name="Otillar R."/>
            <person name="Lindquist E.A."/>
            <person name="Sun H."/>
            <person name="LaButti K.M."/>
            <person name="Schmutz J."/>
            <person name="Jabbour D."/>
            <person name="Luo H."/>
            <person name="Baker S.E."/>
            <person name="Pisabarro A.G."/>
            <person name="Walton J.D."/>
            <person name="Blanchette R.A."/>
            <person name="Henrissat B."/>
            <person name="Martin F."/>
            <person name="Cullen D."/>
            <person name="Hibbett D.S."/>
            <person name="Grigoriev I.V."/>
        </authorList>
    </citation>
    <scope>NUCLEOTIDE SEQUENCE [LARGE SCALE GENOMIC DNA]</scope>
    <source>
        <strain evidence="8">CBS 339.88</strain>
    </source>
</reference>
<dbReference type="PROSITE" id="PS00108">
    <property type="entry name" value="PROTEIN_KINASE_ST"/>
    <property type="match status" value="1"/>
</dbReference>